<reference evidence="1 2" key="1">
    <citation type="journal article" date="2021" name="Sci. Rep.">
        <title>Chromosome anchoring in Senegalese sole (Solea senegalensis) reveals sex-associated markers and genome rearrangements in flatfish.</title>
        <authorList>
            <person name="Guerrero-Cozar I."/>
            <person name="Gomez-Garrido J."/>
            <person name="Berbel C."/>
            <person name="Martinez-Blanch J.F."/>
            <person name="Alioto T."/>
            <person name="Claros M.G."/>
            <person name="Gagnaire P.A."/>
            <person name="Manchado M."/>
        </authorList>
    </citation>
    <scope>NUCLEOTIDE SEQUENCE [LARGE SCALE GENOMIC DNA]</scope>
    <source>
        <strain evidence="1">Sse05_10M</strain>
    </source>
</reference>
<evidence type="ECO:0000313" key="1">
    <source>
        <dbReference type="EMBL" id="KAG7514586.1"/>
    </source>
</evidence>
<proteinExistence type="predicted"/>
<gene>
    <name evidence="1" type="ORF">JOB18_037945</name>
</gene>
<dbReference type="EMBL" id="JAGKHQ010000006">
    <property type="protein sequence ID" value="KAG7514586.1"/>
    <property type="molecule type" value="Genomic_DNA"/>
</dbReference>
<dbReference type="Proteomes" id="UP000693946">
    <property type="component" value="Linkage Group LG14"/>
</dbReference>
<name>A0AAV6S9W4_SOLSE</name>
<sequence length="89" mass="10153">MVDKKCCETEKVEVIGRLEKLKIIKFKKQTTGFKCGHDSYHEVIYTNVYRKQVMTSLSVTERREATRATWSTEEGTGVKSICMSPSLSS</sequence>
<evidence type="ECO:0000313" key="2">
    <source>
        <dbReference type="Proteomes" id="UP000693946"/>
    </source>
</evidence>
<comment type="caution">
    <text evidence="1">The sequence shown here is derived from an EMBL/GenBank/DDBJ whole genome shotgun (WGS) entry which is preliminary data.</text>
</comment>
<keyword evidence="2" id="KW-1185">Reference proteome</keyword>
<protein>
    <submittedName>
        <fullName evidence="1">Uncharacterized protein</fullName>
    </submittedName>
</protein>
<dbReference type="AlphaFoldDB" id="A0AAV6S9W4"/>
<accession>A0AAV6S9W4</accession>
<organism evidence="1 2">
    <name type="scientific">Solea senegalensis</name>
    <name type="common">Senegalese sole</name>
    <dbReference type="NCBI Taxonomy" id="28829"/>
    <lineage>
        <taxon>Eukaryota</taxon>
        <taxon>Metazoa</taxon>
        <taxon>Chordata</taxon>
        <taxon>Craniata</taxon>
        <taxon>Vertebrata</taxon>
        <taxon>Euteleostomi</taxon>
        <taxon>Actinopterygii</taxon>
        <taxon>Neopterygii</taxon>
        <taxon>Teleostei</taxon>
        <taxon>Neoteleostei</taxon>
        <taxon>Acanthomorphata</taxon>
        <taxon>Carangaria</taxon>
        <taxon>Pleuronectiformes</taxon>
        <taxon>Pleuronectoidei</taxon>
        <taxon>Soleidae</taxon>
        <taxon>Solea</taxon>
    </lineage>
</organism>